<sequence>MYIWTLAVGYWSGAGRDNYCTLYPHPTSCNKISSRFEVGKEISSYDEILSAVHELVAEQCVTYTRDSRTIEAAKGRFRREINLALKYYKLKFTCIKGGQKHSGKSMGQRPIQRTFRDCCTSFVKAHASKNEKTLLITDINLQHNHETSKSFSVGNVPRQRHISDELADGVQVMFKTRSNKELLQDHIRMIDLSNYAAKLKPKQKNLEEILTNGNIRIPKF</sequence>
<organism evidence="2">
    <name type="scientific">Amphimedon queenslandica</name>
    <name type="common">Sponge</name>
    <dbReference type="NCBI Taxonomy" id="400682"/>
    <lineage>
        <taxon>Eukaryota</taxon>
        <taxon>Metazoa</taxon>
        <taxon>Porifera</taxon>
        <taxon>Demospongiae</taxon>
        <taxon>Heteroscleromorpha</taxon>
        <taxon>Haplosclerida</taxon>
        <taxon>Niphatidae</taxon>
        <taxon>Amphimedon</taxon>
    </lineage>
</organism>
<dbReference type="PANTHER" id="PTHR31569:SF4">
    <property type="entry name" value="SWIM-TYPE DOMAIN-CONTAINING PROTEIN"/>
    <property type="match status" value="1"/>
</dbReference>
<dbReference type="STRING" id="400682.A0A1X7VR88"/>
<evidence type="ECO:0000313" key="2">
    <source>
        <dbReference type="EnsemblMetazoa" id="Aqu2.1.42414_001"/>
    </source>
</evidence>
<dbReference type="InParanoid" id="A0A1X7VR88"/>
<feature type="domain" description="ZSWIM3 N-terminal" evidence="1">
    <location>
        <begin position="37"/>
        <end position="145"/>
    </location>
</feature>
<dbReference type="PANTHER" id="PTHR31569">
    <property type="entry name" value="SWIM-TYPE DOMAIN-CONTAINING PROTEIN"/>
    <property type="match status" value="1"/>
</dbReference>
<protein>
    <recommendedName>
        <fullName evidence="1">ZSWIM3 N-terminal domain-containing protein</fullName>
    </recommendedName>
</protein>
<dbReference type="EnsemblMetazoa" id="Aqu2.1.42414_001">
    <property type="protein sequence ID" value="Aqu2.1.42414_001"/>
    <property type="gene ID" value="Aqu2.1.42414"/>
</dbReference>
<proteinExistence type="predicted"/>
<dbReference type="OrthoDB" id="6717041at2759"/>
<reference evidence="2" key="1">
    <citation type="submission" date="2017-05" db="UniProtKB">
        <authorList>
            <consortium name="EnsemblMetazoa"/>
        </authorList>
    </citation>
    <scope>IDENTIFICATION</scope>
</reference>
<name>A0A1X7VR88_AMPQE</name>
<dbReference type="AlphaFoldDB" id="A0A1X7VR88"/>
<evidence type="ECO:0000259" key="1">
    <source>
        <dbReference type="Pfam" id="PF21599"/>
    </source>
</evidence>
<accession>A0A1X7VR88</accession>
<dbReference type="InterPro" id="IPR052579">
    <property type="entry name" value="Zinc_finger_SWIM"/>
</dbReference>
<dbReference type="Pfam" id="PF21599">
    <property type="entry name" value="ZSWIM3_N"/>
    <property type="match status" value="1"/>
</dbReference>
<dbReference type="InterPro" id="IPR048325">
    <property type="entry name" value="ZSWIM3_N"/>
</dbReference>